<comment type="similarity">
    <text evidence="1">Belongs to the LOR family.</text>
</comment>
<dbReference type="EMBL" id="JAVXUP010000424">
    <property type="protein sequence ID" value="KAK3028268.1"/>
    <property type="molecule type" value="Genomic_DNA"/>
</dbReference>
<proteinExistence type="inferred from homology"/>
<dbReference type="InterPro" id="IPR025659">
    <property type="entry name" value="Tubby-like_C"/>
</dbReference>
<gene>
    <name evidence="2" type="ORF">RJ639_037602</name>
</gene>
<accession>A0AA88WNI3</accession>
<dbReference type="SUPFAM" id="SSF54518">
    <property type="entry name" value="Tubby C-terminal domain-like"/>
    <property type="match status" value="4"/>
</dbReference>
<protein>
    <recommendedName>
        <fullName evidence="4">Protein LURP-one-related 15</fullName>
    </recommendedName>
</protein>
<dbReference type="Gene3D" id="2.40.160.200">
    <property type="entry name" value="LURP1-related"/>
    <property type="match status" value="4"/>
</dbReference>
<evidence type="ECO:0000313" key="2">
    <source>
        <dbReference type="EMBL" id="KAK3028268.1"/>
    </source>
</evidence>
<organism evidence="2 3">
    <name type="scientific">Escallonia herrerae</name>
    <dbReference type="NCBI Taxonomy" id="1293975"/>
    <lineage>
        <taxon>Eukaryota</taxon>
        <taxon>Viridiplantae</taxon>
        <taxon>Streptophyta</taxon>
        <taxon>Embryophyta</taxon>
        <taxon>Tracheophyta</taxon>
        <taxon>Spermatophyta</taxon>
        <taxon>Magnoliopsida</taxon>
        <taxon>eudicotyledons</taxon>
        <taxon>Gunneridae</taxon>
        <taxon>Pentapetalae</taxon>
        <taxon>asterids</taxon>
        <taxon>campanulids</taxon>
        <taxon>Escalloniales</taxon>
        <taxon>Escalloniaceae</taxon>
        <taxon>Escallonia</taxon>
    </lineage>
</organism>
<dbReference type="Proteomes" id="UP001188597">
    <property type="component" value="Unassembled WGS sequence"/>
</dbReference>
<reference evidence="2" key="1">
    <citation type="submission" date="2022-12" db="EMBL/GenBank/DDBJ databases">
        <title>Draft genome assemblies for two species of Escallonia (Escalloniales).</title>
        <authorList>
            <person name="Chanderbali A."/>
            <person name="Dervinis C."/>
            <person name="Anghel I."/>
            <person name="Soltis D."/>
            <person name="Soltis P."/>
            <person name="Zapata F."/>
        </authorList>
    </citation>
    <scope>NUCLEOTIDE SEQUENCE</scope>
    <source>
        <strain evidence="2">UCBG64.0493</strain>
        <tissue evidence="2">Leaf</tissue>
    </source>
</reference>
<dbReference type="PANTHER" id="PTHR31087:SF85">
    <property type="entry name" value="PROTEIN LURP-ONE-RELATED 7"/>
    <property type="match status" value="1"/>
</dbReference>
<name>A0AA88WNI3_9ASTE</name>
<comment type="caution">
    <text evidence="2">The sequence shown here is derived from an EMBL/GenBank/DDBJ whole genome shotgun (WGS) entry which is preliminary data.</text>
</comment>
<dbReference type="InterPro" id="IPR038595">
    <property type="entry name" value="LOR_sf"/>
</dbReference>
<feature type="non-terminal residue" evidence="2">
    <location>
        <position position="1"/>
    </location>
</feature>
<sequence length="665" mass="71004">MAQPSYAPSYTSVSVAGPQFCVPHPTELAITRKVFSMSDDKFVVTDANDNVVLKVREKTFSQRRRLVDAAGNTIISFRPKSWTTHRRWEVFRGDSKDPVDLLFSAKLSSLLQLKTNLNVYLVNNTTEDFCDFKVEGSWSGGKCTIYAGDSSTIIAQMHKKHSAKSVLLGKDKFMVTVNPNVDYAFVVSLIVLLDYIKALCDFKVEGSWCGRKCTINAGDSSTIIAQNQFTDAQETDKFTVTVNLNVDYAFVVSLIVLLDYISSQGNSGGSAGGAEGGAACGGGGGGGGGGDDDGAGGGAACGGALDLAVVPSVETSHTKSVRFQGWPTFLFLTTNLQPHAHTHNGTTELCTLVHTRFSRRTSVLRSSSDGTSHYEEGFPMSDDKFVVTDANDNVVLRVLERAFSKRRLLVDAAGNPIISFRPKSWTVHRRWEVLRGDSKDPADLLFSARISSLFLLTTSLSVYLANNTTEDFCDFTVEGSWAGGKCTIYAGDSSTIIAQMHKKRSAKSILLGKDKFMVTVNPNVDYAFVVSLVLLVDYIRCQRKSGGSAGGAGGRHTSGGGGGGGDLCDFKLEGSWSAGKCTIHAGDSTTIIAQMHKKCSAKSVFLGKDKFMVTVNPNVDYAFVASLADYIICQGNGGGSACGGGVASAFGGGEEAEVGGLTFIR</sequence>
<evidence type="ECO:0000256" key="1">
    <source>
        <dbReference type="ARBA" id="ARBA00005437"/>
    </source>
</evidence>
<evidence type="ECO:0000313" key="3">
    <source>
        <dbReference type="Proteomes" id="UP001188597"/>
    </source>
</evidence>
<dbReference type="Pfam" id="PF04525">
    <property type="entry name" value="LOR"/>
    <property type="match status" value="4"/>
</dbReference>
<dbReference type="InterPro" id="IPR007612">
    <property type="entry name" value="LOR"/>
</dbReference>
<dbReference type="PANTHER" id="PTHR31087">
    <property type="match status" value="1"/>
</dbReference>
<dbReference type="AlphaFoldDB" id="A0AA88WNI3"/>
<keyword evidence="3" id="KW-1185">Reference proteome</keyword>
<evidence type="ECO:0008006" key="4">
    <source>
        <dbReference type="Google" id="ProtNLM"/>
    </source>
</evidence>